<accession>A0A2P2QLV2</accession>
<dbReference type="SUPFAM" id="SSF46938">
    <property type="entry name" value="CRAL/TRIO N-terminal domain"/>
    <property type="match status" value="1"/>
</dbReference>
<proteinExistence type="inferred from homology"/>
<dbReference type="PROSITE" id="PS50191">
    <property type="entry name" value="CRAL_TRIO"/>
    <property type="match status" value="1"/>
</dbReference>
<feature type="compositionally biased region" description="Basic residues" evidence="6">
    <location>
        <begin position="43"/>
        <end position="63"/>
    </location>
</feature>
<evidence type="ECO:0000256" key="2">
    <source>
        <dbReference type="ARBA" id="ARBA00004395"/>
    </source>
</evidence>
<protein>
    <submittedName>
        <fullName evidence="8">Phosphatidylinositol/phosphatidylcholine transfer protein SFH6 isoform X2</fullName>
    </submittedName>
</protein>
<evidence type="ECO:0000256" key="3">
    <source>
        <dbReference type="ARBA" id="ARBA00022927"/>
    </source>
</evidence>
<dbReference type="InterPro" id="IPR011074">
    <property type="entry name" value="CRAL/TRIO_N_dom"/>
</dbReference>
<comment type="subcellular location">
    <subcellularLocation>
        <location evidence="1">Cell membrane</location>
        <topology evidence="1">Peripheral membrane protein</topology>
    </subcellularLocation>
    <subcellularLocation>
        <location evidence="2">Golgi apparatus membrane</location>
        <topology evidence="2">Peripheral membrane protein</topology>
    </subcellularLocation>
</comment>
<evidence type="ECO:0000259" key="7">
    <source>
        <dbReference type="PROSITE" id="PS50191"/>
    </source>
</evidence>
<dbReference type="Pfam" id="PF00650">
    <property type="entry name" value="CRAL_TRIO"/>
    <property type="match status" value="1"/>
</dbReference>
<feature type="region of interest" description="Disordered" evidence="6">
    <location>
        <begin position="1"/>
        <end position="74"/>
    </location>
</feature>
<dbReference type="AlphaFoldDB" id="A0A2P2QLV2"/>
<organism evidence="8">
    <name type="scientific">Rhizophora mucronata</name>
    <name type="common">Asiatic mangrove</name>
    <dbReference type="NCBI Taxonomy" id="61149"/>
    <lineage>
        <taxon>Eukaryota</taxon>
        <taxon>Viridiplantae</taxon>
        <taxon>Streptophyta</taxon>
        <taxon>Embryophyta</taxon>
        <taxon>Tracheophyta</taxon>
        <taxon>Spermatophyta</taxon>
        <taxon>Magnoliopsida</taxon>
        <taxon>eudicotyledons</taxon>
        <taxon>Gunneridae</taxon>
        <taxon>Pentapetalae</taxon>
        <taxon>rosids</taxon>
        <taxon>fabids</taxon>
        <taxon>Malpighiales</taxon>
        <taxon>Rhizophoraceae</taxon>
        <taxon>Rhizophora</taxon>
    </lineage>
</organism>
<reference evidence="8" key="1">
    <citation type="submission" date="2018-02" db="EMBL/GenBank/DDBJ databases">
        <title>Rhizophora mucronata_Transcriptome.</title>
        <authorList>
            <person name="Meera S.P."/>
            <person name="Sreeshan A."/>
            <person name="Augustine A."/>
        </authorList>
    </citation>
    <scope>NUCLEOTIDE SEQUENCE</scope>
    <source>
        <tissue evidence="8">Leaf</tissue>
    </source>
</reference>
<evidence type="ECO:0000256" key="1">
    <source>
        <dbReference type="ARBA" id="ARBA00004202"/>
    </source>
</evidence>
<dbReference type="CDD" id="cd00170">
    <property type="entry name" value="SEC14"/>
    <property type="match status" value="1"/>
</dbReference>
<dbReference type="EMBL" id="GGEC01087479">
    <property type="protein sequence ID" value="MBX67963.1"/>
    <property type="molecule type" value="Transcribed_RNA"/>
</dbReference>
<feature type="domain" description="CRAL-TRIO" evidence="7">
    <location>
        <begin position="152"/>
        <end position="312"/>
    </location>
</feature>
<dbReference type="PRINTS" id="PR00180">
    <property type="entry name" value="CRETINALDHBP"/>
</dbReference>
<dbReference type="GO" id="GO:0000139">
    <property type="term" value="C:Golgi membrane"/>
    <property type="evidence" value="ECO:0007669"/>
    <property type="project" value="UniProtKB-SubCell"/>
</dbReference>
<dbReference type="PANTHER" id="PTHR45657:SF38">
    <property type="entry name" value="CRAL-TRIO DOMAIN-CONTAINING PROTEIN"/>
    <property type="match status" value="1"/>
</dbReference>
<dbReference type="GO" id="GO:0015031">
    <property type="term" value="P:protein transport"/>
    <property type="evidence" value="ECO:0007669"/>
    <property type="project" value="UniProtKB-KW"/>
</dbReference>
<name>A0A2P2QLV2_RHIMU</name>
<evidence type="ECO:0000256" key="5">
    <source>
        <dbReference type="ARBA" id="ARBA00038020"/>
    </source>
</evidence>
<evidence type="ECO:0000313" key="8">
    <source>
        <dbReference type="EMBL" id="MBX67963.1"/>
    </source>
</evidence>
<dbReference type="SMART" id="SM00516">
    <property type="entry name" value="SEC14"/>
    <property type="match status" value="1"/>
</dbReference>
<evidence type="ECO:0000256" key="6">
    <source>
        <dbReference type="SAM" id="MobiDB-lite"/>
    </source>
</evidence>
<dbReference type="SMART" id="SM01100">
    <property type="entry name" value="CRAL_TRIO_N"/>
    <property type="match status" value="1"/>
</dbReference>
<keyword evidence="3" id="KW-0653">Protein transport</keyword>
<dbReference type="Pfam" id="PF03765">
    <property type="entry name" value="CRAL_TRIO_N"/>
    <property type="match status" value="1"/>
</dbReference>
<feature type="compositionally biased region" description="Basic and acidic residues" evidence="6">
    <location>
        <begin position="19"/>
        <end position="38"/>
    </location>
</feature>
<dbReference type="Gene3D" id="1.10.8.20">
    <property type="entry name" value="N-terminal domain of phosphatidylinositol transfer protein sec14p"/>
    <property type="match status" value="1"/>
</dbReference>
<dbReference type="PANTHER" id="PTHR45657">
    <property type="entry name" value="CRAL-TRIO DOMAIN-CONTAINING PROTEIN YKL091C-RELATED"/>
    <property type="match status" value="1"/>
</dbReference>
<dbReference type="GO" id="GO:0005886">
    <property type="term" value="C:plasma membrane"/>
    <property type="evidence" value="ECO:0007669"/>
    <property type="project" value="UniProtKB-SubCell"/>
</dbReference>
<keyword evidence="4" id="KW-0333">Golgi apparatus</keyword>
<comment type="similarity">
    <text evidence="5">Belongs to the SFH family.</text>
</comment>
<evidence type="ECO:0000256" key="4">
    <source>
        <dbReference type="ARBA" id="ARBA00023034"/>
    </source>
</evidence>
<dbReference type="InterPro" id="IPR036865">
    <property type="entry name" value="CRAL-TRIO_dom_sf"/>
</dbReference>
<dbReference type="InterPro" id="IPR001251">
    <property type="entry name" value="CRAL-TRIO_dom"/>
</dbReference>
<dbReference type="SUPFAM" id="SSF52087">
    <property type="entry name" value="CRAL/TRIO domain"/>
    <property type="match status" value="1"/>
</dbReference>
<dbReference type="InterPro" id="IPR051026">
    <property type="entry name" value="PI/PC_transfer"/>
</dbReference>
<keyword evidence="3" id="KW-0813">Transport</keyword>
<dbReference type="InterPro" id="IPR036273">
    <property type="entry name" value="CRAL/TRIO_N_dom_sf"/>
</dbReference>
<sequence>MSSPLERFASSCFEGSSGNDERKERKLDLENSEEERKCAIGSLKRKAMRASSKFRRSLKKKGKKESADQGTSSAAIEDVRDVEELRLVDLFRHALVEDDLLPHRHDDYHMLLRFLKARKFDIEKAKQMWANMLQWRKDYGTDTIMEDFEFSELKEVVKYYPQGYHGVDKEGRPVYIERLGKVEPSKLMQVTTLERYVRYHVQEFEKTLAIKFPSCSIAAKRHITSSTTILDVQGLGLKNLTKPARELIMQLQKVDNDNYPETLHRMFIVNAGAGFKLLWNTVKSFLDPKTASKIHVLGNKYQNKLQEIIDAR</sequence>
<dbReference type="Gene3D" id="3.40.525.10">
    <property type="entry name" value="CRAL-TRIO lipid binding domain"/>
    <property type="match status" value="1"/>
</dbReference>